<gene>
    <name evidence="5" type="ORF">EDC37_107135</name>
</gene>
<organism evidence="5 6">
    <name type="scientific">Pectinatus cerevisiiphilus</name>
    <dbReference type="NCBI Taxonomy" id="86956"/>
    <lineage>
        <taxon>Bacteria</taxon>
        <taxon>Bacillati</taxon>
        <taxon>Bacillota</taxon>
        <taxon>Negativicutes</taxon>
        <taxon>Selenomonadales</taxon>
        <taxon>Selenomonadaceae</taxon>
        <taxon>Pectinatus</taxon>
    </lineage>
</organism>
<dbReference type="Proteomes" id="UP000295188">
    <property type="component" value="Unassembled WGS sequence"/>
</dbReference>
<dbReference type="Gene3D" id="3.30.460.80">
    <property type="entry name" value="NADH:ubiquinone oxidoreductase, 30kDa subunit"/>
    <property type="match status" value="1"/>
</dbReference>
<evidence type="ECO:0000313" key="6">
    <source>
        <dbReference type="Proteomes" id="UP000295188"/>
    </source>
</evidence>
<feature type="domain" description="NADH:ubiquinone oxidoreductase 30kDa subunit" evidence="4">
    <location>
        <begin position="37"/>
        <end position="148"/>
    </location>
</feature>
<comment type="caution">
    <text evidence="5">The sequence shown here is derived from an EMBL/GenBank/DDBJ whole genome shotgun (WGS) entry which is preliminary data.</text>
</comment>
<dbReference type="GO" id="GO:0016651">
    <property type="term" value="F:oxidoreductase activity, acting on NAD(P)H"/>
    <property type="evidence" value="ECO:0007669"/>
    <property type="project" value="InterPro"/>
</dbReference>
<keyword evidence="2" id="KW-0813">Transport</keyword>
<dbReference type="Pfam" id="PF00329">
    <property type="entry name" value="Complex1_30kDa"/>
    <property type="match status" value="1"/>
</dbReference>
<dbReference type="EMBL" id="SMAA01000007">
    <property type="protein sequence ID" value="TCS79368.1"/>
    <property type="molecule type" value="Genomic_DNA"/>
</dbReference>
<dbReference type="PANTHER" id="PTHR10884">
    <property type="entry name" value="NADH DEHYDROGENASE UBIQUINONE IRON-SULFUR PROTEIN 3"/>
    <property type="match status" value="1"/>
</dbReference>
<evidence type="ECO:0000256" key="1">
    <source>
        <dbReference type="ARBA" id="ARBA00007569"/>
    </source>
</evidence>
<dbReference type="OrthoDB" id="9801496at2"/>
<evidence type="ECO:0000259" key="4">
    <source>
        <dbReference type="Pfam" id="PF00329"/>
    </source>
</evidence>
<dbReference type="GO" id="GO:0008137">
    <property type="term" value="F:NADH dehydrogenase (ubiquinone) activity"/>
    <property type="evidence" value="ECO:0007669"/>
    <property type="project" value="InterPro"/>
</dbReference>
<protein>
    <recommendedName>
        <fullName evidence="3">NAD(P)H dehydrogenase subunit J</fullName>
    </recommendedName>
</protein>
<sequence>MKRKYLAKDKLYALKKDFPSEMDFDDTLEKPTLIILKQQVFVEIMHTLKIRYKFDMLSNITAVDYDDHFEVVYDLANRTNNEELMVKIALAKTDPNIPTLTKLWPEADFQEREQYDLMGINFLGHPNLQRILLPDDFIGHPLQKSYKQVEKGGISEK</sequence>
<keyword evidence="6" id="KW-1185">Reference proteome</keyword>
<dbReference type="InterPro" id="IPR037232">
    <property type="entry name" value="NADH_quin_OxRdtase_su_C/D-like"/>
</dbReference>
<evidence type="ECO:0000313" key="5">
    <source>
        <dbReference type="EMBL" id="TCS79368.1"/>
    </source>
</evidence>
<dbReference type="NCBIfam" id="TIGR01961">
    <property type="entry name" value="NuoC_fam"/>
    <property type="match status" value="1"/>
</dbReference>
<evidence type="ECO:0000256" key="2">
    <source>
        <dbReference type="ARBA" id="ARBA00022448"/>
    </source>
</evidence>
<dbReference type="SUPFAM" id="SSF143243">
    <property type="entry name" value="Nqo5-like"/>
    <property type="match status" value="1"/>
</dbReference>
<accession>A0A4R3K8Y7</accession>
<dbReference type="InterPro" id="IPR010218">
    <property type="entry name" value="NADH_DH_suC"/>
</dbReference>
<name>A0A4R3K8Y7_9FIRM</name>
<dbReference type="InterPro" id="IPR001268">
    <property type="entry name" value="NADH_UbQ_OxRdtase_30kDa_su"/>
</dbReference>
<dbReference type="RefSeq" id="WP_132549197.1">
    <property type="nucleotide sequence ID" value="NZ_SMAA01000007.1"/>
</dbReference>
<dbReference type="AlphaFoldDB" id="A0A4R3K8Y7"/>
<proteinExistence type="inferred from homology"/>
<comment type="similarity">
    <text evidence="1">Belongs to the complex I 30 kDa subunit family.</text>
</comment>
<reference evidence="5 6" key="1">
    <citation type="submission" date="2019-03" db="EMBL/GenBank/DDBJ databases">
        <title>Genomic Encyclopedia of Type Strains, Phase IV (KMG-IV): sequencing the most valuable type-strain genomes for metagenomic binning, comparative biology and taxonomic classification.</title>
        <authorList>
            <person name="Goeker M."/>
        </authorList>
    </citation>
    <scope>NUCLEOTIDE SEQUENCE [LARGE SCALE GENOMIC DNA]</scope>
    <source>
        <strain evidence="5 6">DSM 20467</strain>
    </source>
</reference>
<evidence type="ECO:0000256" key="3">
    <source>
        <dbReference type="ARBA" id="ARBA00031773"/>
    </source>
</evidence>
<dbReference type="PANTHER" id="PTHR10884:SF14">
    <property type="entry name" value="NADH DEHYDROGENASE [UBIQUINONE] IRON-SULFUR PROTEIN 3, MITOCHONDRIAL"/>
    <property type="match status" value="1"/>
</dbReference>